<evidence type="ECO:0000256" key="1">
    <source>
        <dbReference type="SAM" id="MobiDB-lite"/>
    </source>
</evidence>
<feature type="compositionally biased region" description="Polar residues" evidence="1">
    <location>
        <begin position="78"/>
        <end position="87"/>
    </location>
</feature>
<reference evidence="2 3" key="1">
    <citation type="journal article" date="2018" name="Nat. Ecol. Evol.">
        <title>Pezizomycetes genomes reveal the molecular basis of ectomycorrhizal truffle lifestyle.</title>
        <authorList>
            <person name="Murat C."/>
            <person name="Payen T."/>
            <person name="Noel B."/>
            <person name="Kuo A."/>
            <person name="Morin E."/>
            <person name="Chen J."/>
            <person name="Kohler A."/>
            <person name="Krizsan K."/>
            <person name="Balestrini R."/>
            <person name="Da Silva C."/>
            <person name="Montanini B."/>
            <person name="Hainaut M."/>
            <person name="Levati E."/>
            <person name="Barry K.W."/>
            <person name="Belfiori B."/>
            <person name="Cichocki N."/>
            <person name="Clum A."/>
            <person name="Dockter R.B."/>
            <person name="Fauchery L."/>
            <person name="Guy J."/>
            <person name="Iotti M."/>
            <person name="Le Tacon F."/>
            <person name="Lindquist E.A."/>
            <person name="Lipzen A."/>
            <person name="Malagnac F."/>
            <person name="Mello A."/>
            <person name="Molinier V."/>
            <person name="Miyauchi S."/>
            <person name="Poulain J."/>
            <person name="Riccioni C."/>
            <person name="Rubini A."/>
            <person name="Sitrit Y."/>
            <person name="Splivallo R."/>
            <person name="Traeger S."/>
            <person name="Wang M."/>
            <person name="Zifcakova L."/>
            <person name="Wipf D."/>
            <person name="Zambonelli A."/>
            <person name="Paolocci F."/>
            <person name="Nowrousian M."/>
            <person name="Ottonello S."/>
            <person name="Baldrian P."/>
            <person name="Spatafora J.W."/>
            <person name="Henrissat B."/>
            <person name="Nagy L.G."/>
            <person name="Aury J.M."/>
            <person name="Wincker P."/>
            <person name="Grigoriev I.V."/>
            <person name="Bonfante P."/>
            <person name="Martin F.M."/>
        </authorList>
    </citation>
    <scope>NUCLEOTIDE SEQUENCE [LARGE SCALE GENOMIC DNA]</scope>
    <source>
        <strain evidence="2 3">RN42</strain>
    </source>
</reference>
<feature type="compositionally biased region" description="Basic and acidic residues" evidence="1">
    <location>
        <begin position="65"/>
        <end position="76"/>
    </location>
</feature>
<evidence type="ECO:0000313" key="3">
    <source>
        <dbReference type="Proteomes" id="UP000275078"/>
    </source>
</evidence>
<protein>
    <submittedName>
        <fullName evidence="2">Uncharacterized protein</fullName>
    </submittedName>
</protein>
<dbReference type="EMBL" id="ML119760">
    <property type="protein sequence ID" value="RPA75651.1"/>
    <property type="molecule type" value="Genomic_DNA"/>
</dbReference>
<feature type="compositionally biased region" description="Basic and acidic residues" evidence="1">
    <location>
        <begin position="1"/>
        <end position="58"/>
    </location>
</feature>
<dbReference type="AlphaFoldDB" id="A0A3N4HUJ1"/>
<sequence length="114" mass="13223">MKERANEKPESRGRARSRNREAQRAGIERPKANPVKKSVEKPGRNRGDEREPGIERLRVKPVKQSVEKSGRNREAESQPYQRVSRSPTGIRKRGIERASRRVRSRNREAGIEDR</sequence>
<proteinExistence type="predicted"/>
<feature type="region of interest" description="Disordered" evidence="1">
    <location>
        <begin position="1"/>
        <end position="114"/>
    </location>
</feature>
<gene>
    <name evidence="2" type="ORF">BJ508DRAFT_311838</name>
</gene>
<dbReference type="Proteomes" id="UP000275078">
    <property type="component" value="Unassembled WGS sequence"/>
</dbReference>
<organism evidence="2 3">
    <name type="scientific">Ascobolus immersus RN42</name>
    <dbReference type="NCBI Taxonomy" id="1160509"/>
    <lineage>
        <taxon>Eukaryota</taxon>
        <taxon>Fungi</taxon>
        <taxon>Dikarya</taxon>
        <taxon>Ascomycota</taxon>
        <taxon>Pezizomycotina</taxon>
        <taxon>Pezizomycetes</taxon>
        <taxon>Pezizales</taxon>
        <taxon>Ascobolaceae</taxon>
        <taxon>Ascobolus</taxon>
    </lineage>
</organism>
<feature type="compositionally biased region" description="Basic and acidic residues" evidence="1">
    <location>
        <begin position="93"/>
        <end position="114"/>
    </location>
</feature>
<keyword evidence="3" id="KW-1185">Reference proteome</keyword>
<accession>A0A3N4HUJ1</accession>
<evidence type="ECO:0000313" key="2">
    <source>
        <dbReference type="EMBL" id="RPA75651.1"/>
    </source>
</evidence>
<name>A0A3N4HUJ1_ASCIM</name>